<feature type="compositionally biased region" description="Basic residues" evidence="1">
    <location>
        <begin position="61"/>
        <end position="76"/>
    </location>
</feature>
<organism evidence="2 3">
    <name type="scientific">Mucuna pruriens</name>
    <name type="common">Velvet bean</name>
    <name type="synonym">Dolichos pruriens</name>
    <dbReference type="NCBI Taxonomy" id="157652"/>
    <lineage>
        <taxon>Eukaryota</taxon>
        <taxon>Viridiplantae</taxon>
        <taxon>Streptophyta</taxon>
        <taxon>Embryophyta</taxon>
        <taxon>Tracheophyta</taxon>
        <taxon>Spermatophyta</taxon>
        <taxon>Magnoliopsida</taxon>
        <taxon>eudicotyledons</taxon>
        <taxon>Gunneridae</taxon>
        <taxon>Pentapetalae</taxon>
        <taxon>rosids</taxon>
        <taxon>fabids</taxon>
        <taxon>Fabales</taxon>
        <taxon>Fabaceae</taxon>
        <taxon>Papilionoideae</taxon>
        <taxon>50 kb inversion clade</taxon>
        <taxon>NPAAA clade</taxon>
        <taxon>indigoferoid/millettioid clade</taxon>
        <taxon>Phaseoleae</taxon>
        <taxon>Mucuna</taxon>
    </lineage>
</organism>
<keyword evidence="3" id="KW-1185">Reference proteome</keyword>
<feature type="compositionally biased region" description="Polar residues" evidence="1">
    <location>
        <begin position="19"/>
        <end position="30"/>
    </location>
</feature>
<feature type="compositionally biased region" description="Basic and acidic residues" evidence="1">
    <location>
        <begin position="1"/>
        <end position="12"/>
    </location>
</feature>
<name>A0A371GLN7_MUCPR</name>
<evidence type="ECO:0000256" key="1">
    <source>
        <dbReference type="SAM" id="MobiDB-lite"/>
    </source>
</evidence>
<gene>
    <name evidence="2" type="ORF">CR513_26534</name>
</gene>
<comment type="caution">
    <text evidence="2">The sequence shown here is derived from an EMBL/GenBank/DDBJ whole genome shotgun (WGS) entry which is preliminary data.</text>
</comment>
<evidence type="ECO:0000313" key="3">
    <source>
        <dbReference type="Proteomes" id="UP000257109"/>
    </source>
</evidence>
<dbReference type="Proteomes" id="UP000257109">
    <property type="component" value="Unassembled WGS sequence"/>
</dbReference>
<feature type="region of interest" description="Disordered" evidence="1">
    <location>
        <begin position="1"/>
        <end position="81"/>
    </location>
</feature>
<proteinExistence type="predicted"/>
<feature type="compositionally biased region" description="Basic and acidic residues" evidence="1">
    <location>
        <begin position="32"/>
        <end position="60"/>
    </location>
</feature>
<feature type="non-terminal residue" evidence="2">
    <location>
        <position position="1"/>
    </location>
</feature>
<dbReference type="AlphaFoldDB" id="A0A371GLN7"/>
<dbReference type="EMBL" id="QJKJ01005112">
    <property type="protein sequence ID" value="RDX91481.1"/>
    <property type="molecule type" value="Genomic_DNA"/>
</dbReference>
<evidence type="ECO:0000313" key="2">
    <source>
        <dbReference type="EMBL" id="RDX91481.1"/>
    </source>
</evidence>
<reference evidence="2" key="1">
    <citation type="submission" date="2018-05" db="EMBL/GenBank/DDBJ databases">
        <title>Draft genome of Mucuna pruriens seed.</title>
        <authorList>
            <person name="Nnadi N.E."/>
            <person name="Vos R."/>
            <person name="Hasami M.H."/>
            <person name="Devisetty U.K."/>
            <person name="Aguiy J.C."/>
        </authorList>
    </citation>
    <scope>NUCLEOTIDE SEQUENCE [LARGE SCALE GENOMIC DNA]</scope>
    <source>
        <strain evidence="2">JCA_2017</strain>
    </source>
</reference>
<accession>A0A371GLN7</accession>
<protein>
    <submittedName>
        <fullName evidence="2">Uncharacterized protein</fullName>
    </submittedName>
</protein>
<sequence>MKSVHAKVEILSKMKKKSASPTHESASSKTGILKEKEEEPYKEKRHKEEPLRRYEEEPHKEKQKRRYKEPHHKRRRYFESPHRDEREVLRRAPMVALKCCIPPLQKMEMWSPT</sequence>